<sequence>MSHHFSRAEKGKAMVNNTMPRKPLVRVLNLISLNSLSGINSH</sequence>
<proteinExistence type="predicted"/>
<organism evidence="1">
    <name type="scientific">Brassica oleracea</name>
    <name type="common">Wild cabbage</name>
    <dbReference type="NCBI Taxonomy" id="3712"/>
    <lineage>
        <taxon>Eukaryota</taxon>
        <taxon>Viridiplantae</taxon>
        <taxon>Streptophyta</taxon>
        <taxon>Embryophyta</taxon>
        <taxon>Tracheophyta</taxon>
        <taxon>Spermatophyta</taxon>
        <taxon>Magnoliopsida</taxon>
        <taxon>eudicotyledons</taxon>
        <taxon>Gunneridae</taxon>
        <taxon>Pentapetalae</taxon>
        <taxon>rosids</taxon>
        <taxon>malvids</taxon>
        <taxon>Brassicales</taxon>
        <taxon>Brassicaceae</taxon>
        <taxon>Brassiceae</taxon>
        <taxon>Brassica</taxon>
    </lineage>
</organism>
<dbReference type="EMBL" id="LR031876">
    <property type="protein sequence ID" value="VDD36572.1"/>
    <property type="molecule type" value="Genomic_DNA"/>
</dbReference>
<protein>
    <submittedName>
        <fullName evidence="1">Uncharacterized protein</fullName>
    </submittedName>
</protein>
<reference evidence="1" key="1">
    <citation type="submission" date="2018-11" db="EMBL/GenBank/DDBJ databases">
        <authorList>
            <consortium name="Genoscope - CEA"/>
            <person name="William W."/>
        </authorList>
    </citation>
    <scope>NUCLEOTIDE SEQUENCE</scope>
</reference>
<accession>A0A3P6EWW4</accession>
<gene>
    <name evidence="1" type="ORF">BOLC7T42132H</name>
</gene>
<evidence type="ECO:0000313" key="1">
    <source>
        <dbReference type="EMBL" id="VDD36572.1"/>
    </source>
</evidence>
<dbReference type="AlphaFoldDB" id="A0A3P6EWW4"/>
<name>A0A3P6EWW4_BRAOL</name>